<dbReference type="AlphaFoldDB" id="A0A504YBL8"/>
<organism evidence="2 3">
    <name type="scientific">Fasciola gigantica</name>
    <name type="common">Giant liver fluke</name>
    <dbReference type="NCBI Taxonomy" id="46835"/>
    <lineage>
        <taxon>Eukaryota</taxon>
        <taxon>Metazoa</taxon>
        <taxon>Spiralia</taxon>
        <taxon>Lophotrochozoa</taxon>
        <taxon>Platyhelminthes</taxon>
        <taxon>Trematoda</taxon>
        <taxon>Digenea</taxon>
        <taxon>Plagiorchiida</taxon>
        <taxon>Echinostomata</taxon>
        <taxon>Echinostomatoidea</taxon>
        <taxon>Fasciolidae</taxon>
        <taxon>Fasciola</taxon>
    </lineage>
</organism>
<dbReference type="CDD" id="cd05327">
    <property type="entry name" value="retinol-DH_like_SDR_c_like"/>
    <property type="match status" value="1"/>
</dbReference>
<accession>A0A504YBL8</accession>
<evidence type="ECO:0000313" key="3">
    <source>
        <dbReference type="Proteomes" id="UP000316759"/>
    </source>
</evidence>
<gene>
    <name evidence="2" type="ORF">FGIG_08669</name>
</gene>
<dbReference type="Pfam" id="PF00106">
    <property type="entry name" value="adh_short"/>
    <property type="match status" value="2"/>
</dbReference>
<dbReference type="InterPro" id="IPR036291">
    <property type="entry name" value="NAD(P)-bd_dom_sf"/>
</dbReference>
<keyword evidence="1" id="KW-0560">Oxidoreductase</keyword>
<feature type="non-terminal residue" evidence="2">
    <location>
        <position position="1"/>
    </location>
</feature>
<dbReference type="EMBL" id="SUNJ01012952">
    <property type="protein sequence ID" value="TPP57655.1"/>
    <property type="molecule type" value="Genomic_DNA"/>
</dbReference>
<keyword evidence="3" id="KW-1185">Reference proteome</keyword>
<dbReference type="PANTHER" id="PTHR43157:SF31">
    <property type="entry name" value="PHOSPHATIDYLINOSITOL-GLYCAN BIOSYNTHESIS CLASS F PROTEIN"/>
    <property type="match status" value="1"/>
</dbReference>
<comment type="caution">
    <text evidence="2">The sequence shown here is derived from an EMBL/GenBank/DDBJ whole genome shotgun (WGS) entry which is preliminary data.</text>
</comment>
<name>A0A504YBL8_FASGI</name>
<dbReference type="Gene3D" id="3.40.50.720">
    <property type="entry name" value="NAD(P)-binding Rossmann-like Domain"/>
    <property type="match status" value="1"/>
</dbReference>
<dbReference type="GO" id="GO:0016491">
    <property type="term" value="F:oxidoreductase activity"/>
    <property type="evidence" value="ECO:0007669"/>
    <property type="project" value="UniProtKB-KW"/>
</dbReference>
<dbReference type="PRINTS" id="PR00081">
    <property type="entry name" value="GDHRDH"/>
</dbReference>
<dbReference type="OrthoDB" id="191139at2759"/>
<proteinExistence type="predicted"/>
<evidence type="ECO:0000313" key="2">
    <source>
        <dbReference type="EMBL" id="TPP57655.1"/>
    </source>
</evidence>
<sequence length="393" mass="43742">HDPHSANRSFGLAKEINSIAQTEDWHTHRINPLLFKNDLMYMIDLSSKGYLVLANGRPNQIFTITRSTNKTMPDTKGFITKRCIISKRLDGKTAIVTGANTGIGFHTAGELARRGAVVIMACRNKDRAEAAKAKLLSLYGESNADWMKTNVADPCVLKSLQPIRGDQLVLENLDLASLESVRQFATKVARAHPRIDILINNAGLSLNQHSTTKDGFEQTVGVNHLGHFLLTELLLPTLKAAAPSRIIIVSSLVHYYGQLYKPDLQMTAENYRQLPAYSCSKLANVMHAVELSKRLEGTEVTAVSLHPGVVETEIVRDFQSILFRMMHAIAKPLLPDAWDGAQTTLYTVLVDKLTSGGYYSNCTLKMPNKLVHSEQERQWLWEKSCQIVGLTKH</sequence>
<evidence type="ECO:0000256" key="1">
    <source>
        <dbReference type="ARBA" id="ARBA00023002"/>
    </source>
</evidence>
<dbReference type="Proteomes" id="UP000316759">
    <property type="component" value="Unassembled WGS sequence"/>
</dbReference>
<dbReference type="STRING" id="46835.A0A504YBL8"/>
<dbReference type="SUPFAM" id="SSF51735">
    <property type="entry name" value="NAD(P)-binding Rossmann-fold domains"/>
    <property type="match status" value="1"/>
</dbReference>
<dbReference type="PANTHER" id="PTHR43157">
    <property type="entry name" value="PHOSPHATIDYLINOSITOL-GLYCAN BIOSYNTHESIS CLASS F PROTEIN-RELATED"/>
    <property type="match status" value="1"/>
</dbReference>
<protein>
    <submittedName>
        <fullName evidence="2">Retinol dehydrogenase 12</fullName>
    </submittedName>
</protein>
<dbReference type="InterPro" id="IPR002347">
    <property type="entry name" value="SDR_fam"/>
</dbReference>
<reference evidence="2 3" key="1">
    <citation type="submission" date="2019-04" db="EMBL/GenBank/DDBJ databases">
        <title>Annotation for the trematode Fasciola gigantica.</title>
        <authorList>
            <person name="Choi Y.-J."/>
        </authorList>
    </citation>
    <scope>NUCLEOTIDE SEQUENCE [LARGE SCALE GENOMIC DNA]</scope>
    <source>
        <strain evidence="2">Uganda_cow_1</strain>
    </source>
</reference>